<dbReference type="CDD" id="cd00082">
    <property type="entry name" value="HisKA"/>
    <property type="match status" value="1"/>
</dbReference>
<dbReference type="Pfam" id="PF00989">
    <property type="entry name" value="PAS"/>
    <property type="match status" value="1"/>
</dbReference>
<dbReference type="PROSITE" id="PS50109">
    <property type="entry name" value="HIS_KIN"/>
    <property type="match status" value="1"/>
</dbReference>
<dbReference type="SUPFAM" id="SSF55781">
    <property type="entry name" value="GAF domain-like"/>
    <property type="match status" value="4"/>
</dbReference>
<dbReference type="SMART" id="SM00387">
    <property type="entry name" value="HATPase_c"/>
    <property type="match status" value="1"/>
</dbReference>
<evidence type="ECO:0000259" key="8">
    <source>
        <dbReference type="PROSITE" id="PS50112"/>
    </source>
</evidence>
<dbReference type="InterPro" id="IPR035965">
    <property type="entry name" value="PAS-like_dom_sf"/>
</dbReference>
<accession>A0ABN1BMH5</accession>
<dbReference type="SMART" id="SM00065">
    <property type="entry name" value="GAF"/>
    <property type="match status" value="4"/>
</dbReference>
<dbReference type="Gene3D" id="3.30.565.10">
    <property type="entry name" value="Histidine kinase-like ATPase, C-terminal domain"/>
    <property type="match status" value="1"/>
</dbReference>
<dbReference type="CDD" id="cd16921">
    <property type="entry name" value="HATPase_FilI-like"/>
    <property type="match status" value="1"/>
</dbReference>
<dbReference type="InterPro" id="IPR003594">
    <property type="entry name" value="HATPase_dom"/>
</dbReference>
<evidence type="ECO:0000259" key="7">
    <source>
        <dbReference type="PROSITE" id="PS50109"/>
    </source>
</evidence>
<reference evidence="9 10" key="1">
    <citation type="journal article" date="2019" name="Int. J. Syst. Evol. Microbiol.">
        <title>The Global Catalogue of Microorganisms (GCM) 10K type strain sequencing project: providing services to taxonomists for standard genome sequencing and annotation.</title>
        <authorList>
            <consortium name="The Broad Institute Genomics Platform"/>
            <consortium name="The Broad Institute Genome Sequencing Center for Infectious Disease"/>
            <person name="Wu L."/>
            <person name="Ma J."/>
        </authorList>
    </citation>
    <scope>NUCLEOTIDE SEQUENCE [LARGE SCALE GENOMIC DNA]</scope>
    <source>
        <strain evidence="9 10">JCM 14368</strain>
    </source>
</reference>
<dbReference type="SMART" id="SM00091">
    <property type="entry name" value="PAS"/>
    <property type="match status" value="1"/>
</dbReference>
<keyword evidence="10" id="KW-1185">Reference proteome</keyword>
<dbReference type="InterPro" id="IPR004358">
    <property type="entry name" value="Sig_transdc_His_kin-like_C"/>
</dbReference>
<keyword evidence="5" id="KW-0418">Kinase</keyword>
<dbReference type="Pfam" id="PF13185">
    <property type="entry name" value="GAF_2"/>
    <property type="match status" value="3"/>
</dbReference>
<dbReference type="Proteomes" id="UP001500191">
    <property type="component" value="Unassembled WGS sequence"/>
</dbReference>
<name>A0ABN1BMH5_9DEIO</name>
<dbReference type="EC" id="2.7.13.3" evidence="2"/>
<dbReference type="Gene3D" id="3.30.450.20">
    <property type="entry name" value="PAS domain"/>
    <property type="match status" value="1"/>
</dbReference>
<evidence type="ECO:0000256" key="6">
    <source>
        <dbReference type="ARBA" id="ARBA00023136"/>
    </source>
</evidence>
<dbReference type="PROSITE" id="PS50112">
    <property type="entry name" value="PAS"/>
    <property type="match status" value="1"/>
</dbReference>
<evidence type="ECO:0000256" key="4">
    <source>
        <dbReference type="ARBA" id="ARBA00022679"/>
    </source>
</evidence>
<proteinExistence type="predicted"/>
<dbReference type="InterPro" id="IPR000014">
    <property type="entry name" value="PAS"/>
</dbReference>
<dbReference type="PANTHER" id="PTHR42878">
    <property type="entry name" value="TWO-COMPONENT HISTIDINE KINASE"/>
    <property type="match status" value="1"/>
</dbReference>
<dbReference type="InterPro" id="IPR036097">
    <property type="entry name" value="HisK_dim/P_sf"/>
</dbReference>
<sequence length="1041" mass="113414">MTRHDLPTLPPALADLLLGSEDVMFVLNGDGHFEYVNGAAAALLHLAPHEALGRPLERDFPHLLSEHWYTESRRVRAEGRPGGYDAFSPAVGGWVRVTLTPRGESLAAHLRDVSSMKRKAALQQITADLVTASSPHEVLRAALAGAVPVTAATGGLALRLTPGGDALTCATPPCADSPVCLPADQIPPDPLPLGSDHPACEAVRGERAVFAQDSPHGRMAALPLTVDGRPWGALLLGFGVPRPFPPAEQQFLRTLSQQCAQALTQLEARRHLEEQAENLATLNRVGQTLAAELDLQKLVQGVTDAGVTLTGAQFGAFFYNLSDRDPDGYRLHVLSGAPREAFSSFPTPRMTGVFGPTFAGKGVVRAGDITRDGRYGQLGPFHGMPPGHLPVRSYLAVPVTSRSGEVLGALLFGHPDPDVFTDRSEQLATGLASQTAAALDNARLYQQLQDSHALLETRVEARTRELAEQAVALEAFARFTEAAGTSTDVRTLARQALTVFRSFFAQCSAAYYERGGDHWYAQVWTEDIAPHVVQSITAGVPVDAPAFLEAARTHAPVFVDGWEAGEQQVAATDDYGTVALYPMLVAGEVVGMLAVGLLDTRVWTERDRAVVRAAGRSMNLSLERAEVATQLQTQRDALQARTQALEAFAELTRDLTLEADPGALIHRAQEIMLSLLPDGYALYWERDGAWVRVRTQVGQVGSDALQRRLDAGLPYDTTLTVRQPFESGQPLYQDEYDRGHDGLQGSVEHISTTASLPVRVDGTVQGVIVVGLFGRRRWNDTDRALLDTVTRSLGLTLEGAQKARTLQERTQELERSNAELERFAFAASHDLQEPLRTITSFTELIDRRYGPQLDPQGQRYLGIVTQGARRMKGLIDDLLVFSRLNAVREPLQPLNLQEPLHDALAHLQAAVEEAGAQVSWDPLPDVMGIPGELTQLLQNLIGNAVKFRRPDAAPRVHLSATRRGDQWEVRVQDNGIGFEAQYAERVFQLFQRLHLRDQYEGTGMGLAIVRKITEHHGGRIWAESTPGQGSAFTFTLPARPA</sequence>
<dbReference type="SUPFAM" id="SSF55785">
    <property type="entry name" value="PYP-like sensor domain (PAS domain)"/>
    <property type="match status" value="1"/>
</dbReference>
<dbReference type="PRINTS" id="PR00344">
    <property type="entry name" value="BCTRLSENSOR"/>
</dbReference>
<dbReference type="PANTHER" id="PTHR42878:SF15">
    <property type="entry name" value="BACTERIOPHYTOCHROME"/>
    <property type="match status" value="1"/>
</dbReference>
<keyword evidence="3" id="KW-0597">Phosphoprotein</keyword>
<gene>
    <name evidence="9" type="ORF">GCM10008937_05890</name>
</gene>
<dbReference type="InterPro" id="IPR029016">
    <property type="entry name" value="GAF-like_dom_sf"/>
</dbReference>
<dbReference type="SUPFAM" id="SSF47384">
    <property type="entry name" value="Homodimeric domain of signal transducing histidine kinase"/>
    <property type="match status" value="1"/>
</dbReference>
<keyword evidence="6" id="KW-0472">Membrane</keyword>
<evidence type="ECO:0000313" key="9">
    <source>
        <dbReference type="EMBL" id="GAA0501266.1"/>
    </source>
</evidence>
<dbReference type="RefSeq" id="WP_343755894.1">
    <property type="nucleotide sequence ID" value="NZ_BAAADB010000004.1"/>
</dbReference>
<organism evidence="9 10">
    <name type="scientific">Deinococcus depolymerans</name>
    <dbReference type="NCBI Taxonomy" id="392408"/>
    <lineage>
        <taxon>Bacteria</taxon>
        <taxon>Thermotogati</taxon>
        <taxon>Deinococcota</taxon>
        <taxon>Deinococci</taxon>
        <taxon>Deinococcales</taxon>
        <taxon>Deinococcaceae</taxon>
        <taxon>Deinococcus</taxon>
    </lineage>
</organism>
<feature type="domain" description="PAS" evidence="8">
    <location>
        <begin position="9"/>
        <end position="62"/>
    </location>
</feature>
<dbReference type="SMART" id="SM00388">
    <property type="entry name" value="HisKA"/>
    <property type="match status" value="1"/>
</dbReference>
<dbReference type="InterPro" id="IPR050351">
    <property type="entry name" value="BphY/WalK/GraS-like"/>
</dbReference>
<dbReference type="InterPro" id="IPR003661">
    <property type="entry name" value="HisK_dim/P_dom"/>
</dbReference>
<evidence type="ECO:0000256" key="1">
    <source>
        <dbReference type="ARBA" id="ARBA00000085"/>
    </source>
</evidence>
<keyword evidence="4" id="KW-0808">Transferase</keyword>
<comment type="caution">
    <text evidence="9">The sequence shown here is derived from an EMBL/GenBank/DDBJ whole genome shotgun (WGS) entry which is preliminary data.</text>
</comment>
<evidence type="ECO:0000313" key="10">
    <source>
        <dbReference type="Proteomes" id="UP001500191"/>
    </source>
</evidence>
<evidence type="ECO:0000256" key="5">
    <source>
        <dbReference type="ARBA" id="ARBA00022777"/>
    </source>
</evidence>
<dbReference type="Gene3D" id="3.30.450.40">
    <property type="match status" value="4"/>
</dbReference>
<comment type="catalytic activity">
    <reaction evidence="1">
        <text>ATP + protein L-histidine = ADP + protein N-phospho-L-histidine.</text>
        <dbReference type="EC" id="2.7.13.3"/>
    </reaction>
</comment>
<dbReference type="InterPro" id="IPR003018">
    <property type="entry name" value="GAF"/>
</dbReference>
<evidence type="ECO:0000256" key="2">
    <source>
        <dbReference type="ARBA" id="ARBA00012438"/>
    </source>
</evidence>
<evidence type="ECO:0000256" key="3">
    <source>
        <dbReference type="ARBA" id="ARBA00022553"/>
    </source>
</evidence>
<dbReference type="InterPro" id="IPR036890">
    <property type="entry name" value="HATPase_C_sf"/>
</dbReference>
<dbReference type="SUPFAM" id="SSF55874">
    <property type="entry name" value="ATPase domain of HSP90 chaperone/DNA topoisomerase II/histidine kinase"/>
    <property type="match status" value="1"/>
</dbReference>
<dbReference type="Pfam" id="PF02518">
    <property type="entry name" value="HATPase_c"/>
    <property type="match status" value="1"/>
</dbReference>
<dbReference type="EMBL" id="BAAADB010000004">
    <property type="protein sequence ID" value="GAA0501266.1"/>
    <property type="molecule type" value="Genomic_DNA"/>
</dbReference>
<feature type="domain" description="Histidine kinase" evidence="7">
    <location>
        <begin position="826"/>
        <end position="1040"/>
    </location>
</feature>
<dbReference type="InterPro" id="IPR013767">
    <property type="entry name" value="PAS_fold"/>
</dbReference>
<dbReference type="Gene3D" id="1.10.287.130">
    <property type="match status" value="1"/>
</dbReference>
<dbReference type="InterPro" id="IPR005467">
    <property type="entry name" value="His_kinase_dom"/>
</dbReference>
<dbReference type="Pfam" id="PF00512">
    <property type="entry name" value="HisKA"/>
    <property type="match status" value="1"/>
</dbReference>
<protein>
    <recommendedName>
        <fullName evidence="2">histidine kinase</fullName>
        <ecNumber evidence="2">2.7.13.3</ecNumber>
    </recommendedName>
</protein>